<protein>
    <submittedName>
        <fullName evidence="1">Uncharacterized protein</fullName>
    </submittedName>
</protein>
<feature type="non-terminal residue" evidence="1">
    <location>
        <position position="1"/>
    </location>
</feature>
<comment type="caution">
    <text evidence="1">The sequence shown here is derived from an EMBL/GenBank/DDBJ whole genome shotgun (WGS) entry which is preliminary data.</text>
</comment>
<keyword evidence="2" id="KW-1185">Reference proteome</keyword>
<reference evidence="1 2" key="1">
    <citation type="submission" date="2015-01" db="EMBL/GenBank/DDBJ databases">
        <title>Evolution of Trichinella species and genotypes.</title>
        <authorList>
            <person name="Korhonen P.K."/>
            <person name="Edoardo P."/>
            <person name="Giuseppe L.R."/>
            <person name="Gasser R.B."/>
        </authorList>
    </citation>
    <scope>NUCLEOTIDE SEQUENCE [LARGE SCALE GENOMIC DNA]</scope>
    <source>
        <strain evidence="1">ISS2496</strain>
    </source>
</reference>
<name>A0A0V0YWE9_9BILA</name>
<dbReference type="EMBL" id="JYDQ01001799">
    <property type="protein sequence ID" value="KRY04658.1"/>
    <property type="molecule type" value="Genomic_DNA"/>
</dbReference>
<proteinExistence type="predicted"/>
<gene>
    <name evidence="1" type="ORF">T12_645</name>
</gene>
<dbReference type="AlphaFoldDB" id="A0A0V0YWE9"/>
<organism evidence="1 2">
    <name type="scientific">Trichinella patagoniensis</name>
    <dbReference type="NCBI Taxonomy" id="990121"/>
    <lineage>
        <taxon>Eukaryota</taxon>
        <taxon>Metazoa</taxon>
        <taxon>Ecdysozoa</taxon>
        <taxon>Nematoda</taxon>
        <taxon>Enoplea</taxon>
        <taxon>Dorylaimia</taxon>
        <taxon>Trichinellida</taxon>
        <taxon>Trichinellidae</taxon>
        <taxon>Trichinella</taxon>
    </lineage>
</organism>
<evidence type="ECO:0000313" key="1">
    <source>
        <dbReference type="EMBL" id="KRY04658.1"/>
    </source>
</evidence>
<feature type="non-terminal residue" evidence="1">
    <location>
        <position position="138"/>
    </location>
</feature>
<sequence length="138" mass="15385">LTLIKCSCIFGIVVGCLIFNKASRYYFVLLSRPATNGVNQRLNDQIRLDSRVNYYYSPLALRRYSFVANRERFLSKDVPSGPSSFSKPNCGFRPFSTLAKLAYSTPLDLLMEGSTSVNPASPARRTKMLAAKSLSLES</sequence>
<dbReference type="Proteomes" id="UP000054783">
    <property type="component" value="Unassembled WGS sequence"/>
</dbReference>
<evidence type="ECO:0000313" key="2">
    <source>
        <dbReference type="Proteomes" id="UP000054783"/>
    </source>
</evidence>
<accession>A0A0V0YWE9</accession>